<reference evidence="5" key="1">
    <citation type="journal article" date="2022" name="Plant J.">
        <title>Strategies of tolerance reflected in two North American maple genomes.</title>
        <authorList>
            <person name="McEvoy S.L."/>
            <person name="Sezen U.U."/>
            <person name="Trouern-Trend A."/>
            <person name="McMahon S.M."/>
            <person name="Schaberg P.G."/>
            <person name="Yang J."/>
            <person name="Wegrzyn J.L."/>
            <person name="Swenson N.G."/>
        </authorList>
    </citation>
    <scope>NUCLEOTIDE SEQUENCE</scope>
    <source>
        <strain evidence="5">NS2018</strain>
    </source>
</reference>
<dbReference type="SUPFAM" id="SSF52540">
    <property type="entry name" value="P-loop containing nucleoside triphosphate hydrolases"/>
    <property type="match status" value="1"/>
</dbReference>
<proteinExistence type="inferred from homology"/>
<evidence type="ECO:0000313" key="6">
    <source>
        <dbReference type="Proteomes" id="UP001168877"/>
    </source>
</evidence>
<dbReference type="Proteomes" id="UP001168877">
    <property type="component" value="Unassembled WGS sequence"/>
</dbReference>
<keyword evidence="6" id="KW-1185">Reference proteome</keyword>
<dbReference type="EMBL" id="JAUESC010000385">
    <property type="protein sequence ID" value="KAK0579971.1"/>
    <property type="molecule type" value="Genomic_DNA"/>
</dbReference>
<gene>
    <name evidence="5" type="ORF">LWI29_034230</name>
</gene>
<comment type="similarity">
    <text evidence="1 3">Belongs to the sulfotransferase 1 family.</text>
</comment>
<evidence type="ECO:0000256" key="2">
    <source>
        <dbReference type="ARBA" id="ARBA00022679"/>
    </source>
</evidence>
<protein>
    <recommendedName>
        <fullName evidence="3">Sulfotransferase</fullName>
        <ecNumber evidence="3">2.8.2.-</ecNumber>
    </recommendedName>
</protein>
<accession>A0AA39VHJ1</accession>
<dbReference type="AlphaFoldDB" id="A0AA39VHJ1"/>
<name>A0AA39VHJ1_ACESA</name>
<reference evidence="5" key="2">
    <citation type="submission" date="2023-06" db="EMBL/GenBank/DDBJ databases">
        <authorList>
            <person name="Swenson N.G."/>
            <person name="Wegrzyn J.L."/>
            <person name="Mcevoy S.L."/>
        </authorList>
    </citation>
    <scope>NUCLEOTIDE SEQUENCE</scope>
    <source>
        <strain evidence="5">NS2018</strain>
        <tissue evidence="5">Leaf</tissue>
    </source>
</reference>
<dbReference type="InterPro" id="IPR027417">
    <property type="entry name" value="P-loop_NTPase"/>
</dbReference>
<evidence type="ECO:0000256" key="3">
    <source>
        <dbReference type="RuleBase" id="RU361155"/>
    </source>
</evidence>
<dbReference type="EC" id="2.8.2.-" evidence="3"/>
<dbReference type="Pfam" id="PF00685">
    <property type="entry name" value="Sulfotransfer_1"/>
    <property type="match status" value="1"/>
</dbReference>
<dbReference type="GO" id="GO:0008146">
    <property type="term" value="F:sulfotransferase activity"/>
    <property type="evidence" value="ECO:0007669"/>
    <property type="project" value="InterPro"/>
</dbReference>
<comment type="caution">
    <text evidence="5">The sequence shown here is derived from an EMBL/GenBank/DDBJ whole genome shotgun (WGS) entry which is preliminary data.</text>
</comment>
<dbReference type="InterPro" id="IPR000863">
    <property type="entry name" value="Sulfotransferase_dom"/>
</dbReference>
<evidence type="ECO:0000313" key="5">
    <source>
        <dbReference type="EMBL" id="KAK0579971.1"/>
    </source>
</evidence>
<dbReference type="PANTHER" id="PTHR11783">
    <property type="entry name" value="SULFOTRANSFERASE SULT"/>
    <property type="match status" value="1"/>
</dbReference>
<feature type="domain" description="Sulfotransferase" evidence="4">
    <location>
        <begin position="1"/>
        <end position="59"/>
    </location>
</feature>
<dbReference type="Gene3D" id="3.40.50.300">
    <property type="entry name" value="P-loop containing nucleotide triphosphate hydrolases"/>
    <property type="match status" value="1"/>
</dbReference>
<evidence type="ECO:0000259" key="4">
    <source>
        <dbReference type="Pfam" id="PF00685"/>
    </source>
</evidence>
<keyword evidence="2 3" id="KW-0808">Transferase</keyword>
<sequence length="137" mass="15658">MCRKPLDQFISQWNFLLKLAHDKKSVALQFEESFELVCRGIQNVGPFWEHVLGYWKATLDNSHKGTQIGTPRKLAFCFKVVQESIANKLISSPQLRCKIDVARVKHGAASGIGPGKRYVFLVFSHIAISNFNTWYFI</sequence>
<evidence type="ECO:0000256" key="1">
    <source>
        <dbReference type="ARBA" id="ARBA00005771"/>
    </source>
</evidence>
<organism evidence="5 6">
    <name type="scientific">Acer saccharum</name>
    <name type="common">Sugar maple</name>
    <dbReference type="NCBI Taxonomy" id="4024"/>
    <lineage>
        <taxon>Eukaryota</taxon>
        <taxon>Viridiplantae</taxon>
        <taxon>Streptophyta</taxon>
        <taxon>Embryophyta</taxon>
        <taxon>Tracheophyta</taxon>
        <taxon>Spermatophyta</taxon>
        <taxon>Magnoliopsida</taxon>
        <taxon>eudicotyledons</taxon>
        <taxon>Gunneridae</taxon>
        <taxon>Pentapetalae</taxon>
        <taxon>rosids</taxon>
        <taxon>malvids</taxon>
        <taxon>Sapindales</taxon>
        <taxon>Sapindaceae</taxon>
        <taxon>Hippocastanoideae</taxon>
        <taxon>Acereae</taxon>
        <taxon>Acer</taxon>
    </lineage>
</organism>